<keyword evidence="11" id="KW-0206">Cytoskeleton</keyword>
<keyword evidence="12" id="KW-0966">Cell projection</keyword>
<dbReference type="GO" id="GO:0005874">
    <property type="term" value="C:microtubule"/>
    <property type="evidence" value="ECO:0007669"/>
    <property type="project" value="UniProtKB-KW"/>
</dbReference>
<evidence type="ECO:0000256" key="7">
    <source>
        <dbReference type="ARBA" id="ARBA00022794"/>
    </source>
</evidence>
<proteinExistence type="inferred from homology"/>
<dbReference type="GO" id="GO:0005868">
    <property type="term" value="C:cytoplasmic dynein complex"/>
    <property type="evidence" value="ECO:0007669"/>
    <property type="project" value="InterPro"/>
</dbReference>
<evidence type="ECO:0000256" key="13">
    <source>
        <dbReference type="SAM" id="MobiDB-lite"/>
    </source>
</evidence>
<evidence type="ECO:0000256" key="2">
    <source>
        <dbReference type="ARBA" id="ARBA00004245"/>
    </source>
</evidence>
<feature type="compositionally biased region" description="Polar residues" evidence="13">
    <location>
        <begin position="243"/>
        <end position="255"/>
    </location>
</feature>
<dbReference type="EMBL" id="LR877150">
    <property type="protein sequence ID" value="CAD2216019.1"/>
    <property type="molecule type" value="Genomic_DNA"/>
</dbReference>
<dbReference type="PANTHER" id="PTHR13236">
    <property type="entry name" value="DYNEIN 2 LIGHT INTERMEDIATE CHAIN, ISOFORM 2"/>
    <property type="match status" value="1"/>
</dbReference>
<comment type="similarity">
    <text evidence="3">Belongs to the dynein light intermediate chain family.</text>
</comment>
<keyword evidence="8" id="KW-0243">Dynein</keyword>
<feature type="region of interest" description="Disordered" evidence="13">
    <location>
        <begin position="205"/>
        <end position="256"/>
    </location>
</feature>
<organism evidence="14 15">
    <name type="scientific">Angomonas deanei</name>
    <dbReference type="NCBI Taxonomy" id="59799"/>
    <lineage>
        <taxon>Eukaryota</taxon>
        <taxon>Discoba</taxon>
        <taxon>Euglenozoa</taxon>
        <taxon>Kinetoplastea</taxon>
        <taxon>Metakinetoplastina</taxon>
        <taxon>Trypanosomatida</taxon>
        <taxon>Trypanosomatidae</taxon>
        <taxon>Strigomonadinae</taxon>
        <taxon>Angomonas</taxon>
    </lineage>
</organism>
<evidence type="ECO:0000313" key="14">
    <source>
        <dbReference type="EMBL" id="CAD2216019.1"/>
    </source>
</evidence>
<dbReference type="GO" id="GO:0036064">
    <property type="term" value="C:ciliary basal body"/>
    <property type="evidence" value="ECO:0007669"/>
    <property type="project" value="TreeGrafter"/>
</dbReference>
<dbReference type="AlphaFoldDB" id="A0A7G2C922"/>
<keyword evidence="10" id="KW-0505">Motor protein</keyword>
<evidence type="ECO:0000256" key="8">
    <source>
        <dbReference type="ARBA" id="ARBA00023017"/>
    </source>
</evidence>
<dbReference type="PANTHER" id="PTHR13236:SF0">
    <property type="entry name" value="CYTOPLASMIC DYNEIN 2 LIGHT INTERMEDIATE CHAIN 1"/>
    <property type="match status" value="1"/>
</dbReference>
<keyword evidence="7" id="KW-0970">Cilium biogenesis/degradation</keyword>
<evidence type="ECO:0000256" key="5">
    <source>
        <dbReference type="ARBA" id="ARBA00022490"/>
    </source>
</evidence>
<sequence>MLADIIINPENIHALVFAVVVDVSSEYNPGNNTSGLSGPKPVSNVVSAWDTAVYWLRRMDERVDEIFNKMRAKHSKTPEKLLARALKIIGGEDNPDYKNAGKSNKMRLSGIPTILVVNKMNLFAENTAKLKLLTKSFRYLAHLYGAHIIFTSENNTAAWKHLISHILFQSPFDPKYIEFDCERGEVLLTADKDSFVAIGEPDYAGGSTSNSHASSGDADLDKWRGPLENAFPPPDNAEEILKNSHQTTSSASNKENFIRRLYSTSGDGYGEPIIDALRKQKDEELEQYRKANKSKSKK</sequence>
<keyword evidence="15" id="KW-1185">Reference proteome</keyword>
<evidence type="ECO:0000256" key="12">
    <source>
        <dbReference type="ARBA" id="ARBA00023273"/>
    </source>
</evidence>
<protein>
    <recommendedName>
        <fullName evidence="16">Dynein light intermediate chain</fullName>
    </recommendedName>
</protein>
<dbReference type="VEuPathDB" id="TriTrypDB:ADEAN_000347700"/>
<evidence type="ECO:0000256" key="6">
    <source>
        <dbReference type="ARBA" id="ARBA00022701"/>
    </source>
</evidence>
<evidence type="ECO:0008006" key="16">
    <source>
        <dbReference type="Google" id="ProtNLM"/>
    </source>
</evidence>
<evidence type="ECO:0000256" key="11">
    <source>
        <dbReference type="ARBA" id="ARBA00023212"/>
    </source>
</evidence>
<evidence type="ECO:0000256" key="3">
    <source>
        <dbReference type="ARBA" id="ARBA00006831"/>
    </source>
</evidence>
<keyword evidence="5" id="KW-0963">Cytoplasm</keyword>
<dbReference type="GO" id="GO:0035721">
    <property type="term" value="P:intraciliary retrograde transport"/>
    <property type="evidence" value="ECO:0007669"/>
    <property type="project" value="InterPro"/>
</dbReference>
<accession>A0A7G2C922</accession>
<dbReference type="Proteomes" id="UP000515908">
    <property type="component" value="Chromosome 06"/>
</dbReference>
<keyword evidence="4" id="KW-0217">Developmental protein</keyword>
<dbReference type="GO" id="GO:0005930">
    <property type="term" value="C:axoneme"/>
    <property type="evidence" value="ECO:0007669"/>
    <property type="project" value="TreeGrafter"/>
</dbReference>
<evidence type="ECO:0000313" key="15">
    <source>
        <dbReference type="Proteomes" id="UP000515908"/>
    </source>
</evidence>
<name>A0A7G2C922_9TRYP</name>
<comment type="subcellular location">
    <subcellularLocation>
        <location evidence="1">Cell projection</location>
        <location evidence="1">Cilium</location>
    </subcellularLocation>
    <subcellularLocation>
        <location evidence="2">Cytoplasm</location>
        <location evidence="2">Cytoskeleton</location>
    </subcellularLocation>
</comment>
<reference evidence="14 15" key="1">
    <citation type="submission" date="2020-08" db="EMBL/GenBank/DDBJ databases">
        <authorList>
            <person name="Newling K."/>
            <person name="Davey J."/>
            <person name="Forrester S."/>
        </authorList>
    </citation>
    <scope>NUCLEOTIDE SEQUENCE [LARGE SCALE GENOMIC DNA]</scope>
    <source>
        <strain evidence="15">Crithidia deanei Carvalho (ATCC PRA-265)</strain>
    </source>
</reference>
<keyword evidence="9" id="KW-0969">Cilium</keyword>
<evidence type="ECO:0000256" key="1">
    <source>
        <dbReference type="ARBA" id="ARBA00004138"/>
    </source>
</evidence>
<dbReference type="GO" id="GO:0045504">
    <property type="term" value="F:dynein heavy chain binding"/>
    <property type="evidence" value="ECO:0007669"/>
    <property type="project" value="TreeGrafter"/>
</dbReference>
<evidence type="ECO:0000256" key="9">
    <source>
        <dbReference type="ARBA" id="ARBA00023069"/>
    </source>
</evidence>
<dbReference type="InterPro" id="IPR040045">
    <property type="entry name" value="DYNC2LI1"/>
</dbReference>
<evidence type="ECO:0000256" key="4">
    <source>
        <dbReference type="ARBA" id="ARBA00022473"/>
    </source>
</evidence>
<keyword evidence="6" id="KW-0493">Microtubule</keyword>
<evidence type="ECO:0000256" key="10">
    <source>
        <dbReference type="ARBA" id="ARBA00023175"/>
    </source>
</evidence>
<dbReference type="GO" id="GO:0035735">
    <property type="term" value="P:intraciliary transport involved in cilium assembly"/>
    <property type="evidence" value="ECO:0007669"/>
    <property type="project" value="InterPro"/>
</dbReference>
<gene>
    <name evidence="14" type="ORF">ADEAN_000347700</name>
</gene>